<dbReference type="KEGG" id="ssun:H9Q77_11055"/>
<keyword evidence="1" id="KW-0472">Membrane</keyword>
<name>A0A7G9FSV7_9FIRM</name>
<organism evidence="2 3">
    <name type="scientific">Simiaoa sunii</name>
    <dbReference type="NCBI Taxonomy" id="2763672"/>
    <lineage>
        <taxon>Bacteria</taxon>
        <taxon>Bacillati</taxon>
        <taxon>Bacillota</taxon>
        <taxon>Clostridia</taxon>
        <taxon>Lachnospirales</taxon>
        <taxon>Lachnospiraceae</taxon>
        <taxon>Simiaoa</taxon>
    </lineage>
</organism>
<feature type="transmembrane region" description="Helical" evidence="1">
    <location>
        <begin position="7"/>
        <end position="24"/>
    </location>
</feature>
<protein>
    <submittedName>
        <fullName evidence="2">Uncharacterized protein</fullName>
    </submittedName>
</protein>
<keyword evidence="3" id="KW-1185">Reference proteome</keyword>
<dbReference type="RefSeq" id="WP_249325553.1">
    <property type="nucleotide sequence ID" value="NZ_CP060633.1"/>
</dbReference>
<accession>A0A7G9FSV7</accession>
<gene>
    <name evidence="2" type="ORF">H9Q77_11055</name>
</gene>
<reference evidence="2 3" key="1">
    <citation type="submission" date="2020-08" db="EMBL/GenBank/DDBJ databases">
        <authorList>
            <person name="Liu C."/>
            <person name="Sun Q."/>
        </authorList>
    </citation>
    <scope>NUCLEOTIDE SEQUENCE [LARGE SCALE GENOMIC DNA]</scope>
    <source>
        <strain evidence="2 3">NSJ-8</strain>
    </source>
</reference>
<feature type="transmembrane region" description="Helical" evidence="1">
    <location>
        <begin position="92"/>
        <end position="118"/>
    </location>
</feature>
<dbReference type="AlphaFoldDB" id="A0A7G9FSV7"/>
<proteinExistence type="predicted"/>
<dbReference type="EMBL" id="CP060633">
    <property type="protein sequence ID" value="QNM01639.1"/>
    <property type="molecule type" value="Genomic_DNA"/>
</dbReference>
<evidence type="ECO:0000313" key="2">
    <source>
        <dbReference type="EMBL" id="QNM01639.1"/>
    </source>
</evidence>
<feature type="transmembrane region" description="Helical" evidence="1">
    <location>
        <begin position="68"/>
        <end position="86"/>
    </location>
</feature>
<evidence type="ECO:0000313" key="3">
    <source>
        <dbReference type="Proteomes" id="UP000515981"/>
    </source>
</evidence>
<dbReference type="Proteomes" id="UP000515981">
    <property type="component" value="Chromosome"/>
</dbReference>
<keyword evidence="1" id="KW-1133">Transmembrane helix</keyword>
<evidence type="ECO:0000256" key="1">
    <source>
        <dbReference type="SAM" id="Phobius"/>
    </source>
</evidence>
<feature type="transmembrane region" description="Helical" evidence="1">
    <location>
        <begin position="36"/>
        <end position="56"/>
    </location>
</feature>
<sequence length="128" mass="14226">MKKIFSNYYKIILSVVILIVLVALKEDYKTSFDGMSGVRTVVRMLLYTAWGFLIATGTRRDKAKGAEYVAFGVACVAALNLLIPIWSFQIAFYAFVAGVPGLYFMVFILTGILGGYLWGPRGILPRDL</sequence>
<keyword evidence="1" id="KW-0812">Transmembrane</keyword>